<name>A0A914PT33_9BILA</name>
<dbReference type="SMART" id="SM00176">
    <property type="entry name" value="RAN"/>
    <property type="match status" value="1"/>
</dbReference>
<dbReference type="PANTHER" id="PTHR24070">
    <property type="entry name" value="RAS, DI-RAS, AND RHEB FAMILY MEMBERS OF SMALL GTPASE SUPERFAMILY"/>
    <property type="match status" value="1"/>
</dbReference>
<evidence type="ECO:0000256" key="8">
    <source>
        <dbReference type="ARBA" id="ARBA00023288"/>
    </source>
</evidence>
<evidence type="ECO:0000256" key="3">
    <source>
        <dbReference type="ARBA" id="ARBA00022475"/>
    </source>
</evidence>
<keyword evidence="7" id="KW-0472">Membrane</keyword>
<dbReference type="SMART" id="SM00173">
    <property type="entry name" value="RAS"/>
    <property type="match status" value="1"/>
</dbReference>
<dbReference type="GO" id="GO:0005886">
    <property type="term" value="C:plasma membrane"/>
    <property type="evidence" value="ECO:0007669"/>
    <property type="project" value="UniProtKB-SubCell"/>
</dbReference>
<dbReference type="FunFam" id="3.40.50.300:FF:000080">
    <property type="entry name" value="Ras-like GTPase Ras1"/>
    <property type="match status" value="1"/>
</dbReference>
<dbReference type="NCBIfam" id="TIGR00231">
    <property type="entry name" value="small_GTP"/>
    <property type="match status" value="1"/>
</dbReference>
<dbReference type="InterPro" id="IPR005225">
    <property type="entry name" value="Small_GTP-bd"/>
</dbReference>
<dbReference type="InterPro" id="IPR001806">
    <property type="entry name" value="Small_GTPase"/>
</dbReference>
<dbReference type="PROSITE" id="PS51421">
    <property type="entry name" value="RAS"/>
    <property type="match status" value="1"/>
</dbReference>
<dbReference type="Proteomes" id="UP000887578">
    <property type="component" value="Unplaced"/>
</dbReference>
<keyword evidence="9" id="KW-0636">Prenylation</keyword>
<evidence type="ECO:0000256" key="7">
    <source>
        <dbReference type="ARBA" id="ARBA00023136"/>
    </source>
</evidence>
<reference evidence="12" key="1">
    <citation type="submission" date="2022-11" db="UniProtKB">
        <authorList>
            <consortium name="WormBaseParasite"/>
        </authorList>
    </citation>
    <scope>IDENTIFICATION</scope>
</reference>
<dbReference type="PROSITE" id="PS51419">
    <property type="entry name" value="RAB"/>
    <property type="match status" value="1"/>
</dbReference>
<evidence type="ECO:0000256" key="2">
    <source>
        <dbReference type="ARBA" id="ARBA00008344"/>
    </source>
</evidence>
<protein>
    <submittedName>
        <fullName evidence="12">Uncharacterized protein</fullName>
    </submittedName>
</protein>
<evidence type="ECO:0000313" key="12">
    <source>
        <dbReference type="WBParaSite" id="PDA_v2.g18000.t1"/>
    </source>
</evidence>
<dbReference type="InterPro" id="IPR027417">
    <property type="entry name" value="P-loop_NTPase"/>
</dbReference>
<evidence type="ECO:0000313" key="11">
    <source>
        <dbReference type="Proteomes" id="UP000887578"/>
    </source>
</evidence>
<dbReference type="SMART" id="SM00175">
    <property type="entry name" value="RAB"/>
    <property type="match status" value="1"/>
</dbReference>
<organism evidence="11 12">
    <name type="scientific">Panagrolaimus davidi</name>
    <dbReference type="NCBI Taxonomy" id="227884"/>
    <lineage>
        <taxon>Eukaryota</taxon>
        <taxon>Metazoa</taxon>
        <taxon>Ecdysozoa</taxon>
        <taxon>Nematoda</taxon>
        <taxon>Chromadorea</taxon>
        <taxon>Rhabditida</taxon>
        <taxon>Tylenchina</taxon>
        <taxon>Panagrolaimomorpha</taxon>
        <taxon>Panagrolaimoidea</taxon>
        <taxon>Panagrolaimidae</taxon>
        <taxon>Panagrolaimus</taxon>
    </lineage>
</organism>
<keyword evidence="8" id="KW-0449">Lipoprotein</keyword>
<evidence type="ECO:0000256" key="4">
    <source>
        <dbReference type="ARBA" id="ARBA00022481"/>
    </source>
</evidence>
<comment type="similarity">
    <text evidence="2">Belongs to the small GTPase superfamily. Ras family.</text>
</comment>
<dbReference type="Pfam" id="PF00071">
    <property type="entry name" value="Ras"/>
    <property type="match status" value="1"/>
</dbReference>
<keyword evidence="6" id="KW-0342">GTP-binding</keyword>
<dbReference type="SMART" id="SM00174">
    <property type="entry name" value="RHO"/>
    <property type="match status" value="1"/>
</dbReference>
<evidence type="ECO:0000256" key="1">
    <source>
        <dbReference type="ARBA" id="ARBA00004193"/>
    </source>
</evidence>
<proteinExistence type="inferred from homology"/>
<dbReference type="GO" id="GO:0003924">
    <property type="term" value="F:GTPase activity"/>
    <property type="evidence" value="ECO:0007669"/>
    <property type="project" value="InterPro"/>
</dbReference>
<dbReference type="InterPro" id="IPR020849">
    <property type="entry name" value="Small_GTPase_Ras-type"/>
</dbReference>
<evidence type="ECO:0000256" key="6">
    <source>
        <dbReference type="ARBA" id="ARBA00023134"/>
    </source>
</evidence>
<dbReference type="PRINTS" id="PR00449">
    <property type="entry name" value="RASTRNSFRMNG"/>
</dbReference>
<keyword evidence="11" id="KW-1185">Reference proteome</keyword>
<keyword evidence="5" id="KW-0547">Nucleotide-binding</keyword>
<feature type="compositionally biased region" description="Basic residues" evidence="10">
    <location>
        <begin position="192"/>
        <end position="203"/>
    </location>
</feature>
<dbReference type="SUPFAM" id="SSF52540">
    <property type="entry name" value="P-loop containing nucleoside triphosphate hydrolases"/>
    <property type="match status" value="1"/>
</dbReference>
<keyword evidence="4" id="KW-0488">Methylation</keyword>
<feature type="region of interest" description="Disordered" evidence="10">
    <location>
        <begin position="178"/>
        <end position="203"/>
    </location>
</feature>
<dbReference type="Gene3D" id="3.40.50.300">
    <property type="entry name" value="P-loop containing nucleotide triphosphate hydrolases"/>
    <property type="match status" value="1"/>
</dbReference>
<evidence type="ECO:0000256" key="10">
    <source>
        <dbReference type="SAM" id="MobiDB-lite"/>
    </source>
</evidence>
<dbReference type="WBParaSite" id="PDA_v2.g18000.t1">
    <property type="protein sequence ID" value="PDA_v2.g18000.t1"/>
    <property type="gene ID" value="PDA_v2.g18000"/>
</dbReference>
<dbReference type="GO" id="GO:0005525">
    <property type="term" value="F:GTP binding"/>
    <property type="evidence" value="ECO:0007669"/>
    <property type="project" value="UniProtKB-KW"/>
</dbReference>
<dbReference type="AlphaFoldDB" id="A0A914PT33"/>
<dbReference type="PROSITE" id="PS51420">
    <property type="entry name" value="RHO"/>
    <property type="match status" value="1"/>
</dbReference>
<sequence length="203" mass="23428">MASNSATNNALRLVVVGSGGVGKSALTLQWVQQYFVTDYDPTIEDSYTKQCFLDDGMCKIEVLDTAGQDEFKTMREQYLRTGDGFLLVFSITSRETLDYVVKLHRHIDRLRDRDNFPMILIGNKCDLNDERQISMEEASTVARELNVPYLECSAKFRKNVDQAFHDLARLVRKFRENDRQLHNGDQSDGIHQNKKKKKNCRIQ</sequence>
<evidence type="ECO:0000256" key="5">
    <source>
        <dbReference type="ARBA" id="ARBA00022741"/>
    </source>
</evidence>
<evidence type="ECO:0000256" key="9">
    <source>
        <dbReference type="ARBA" id="ARBA00023289"/>
    </source>
</evidence>
<comment type="subcellular location">
    <subcellularLocation>
        <location evidence="1">Cell membrane</location>
        <topology evidence="1">Lipid-anchor</topology>
    </subcellularLocation>
</comment>
<keyword evidence="3" id="KW-1003">Cell membrane</keyword>
<dbReference type="GO" id="GO:0007165">
    <property type="term" value="P:signal transduction"/>
    <property type="evidence" value="ECO:0007669"/>
    <property type="project" value="InterPro"/>
</dbReference>
<accession>A0A914PT33</accession>